<reference evidence="1 2" key="1">
    <citation type="submission" date="2019-05" db="EMBL/GenBank/DDBJ databases">
        <title>Burkholderia sp. DHOD12, isolated from subtropical forest soil.</title>
        <authorList>
            <person name="Gao Z.-H."/>
            <person name="Qiu L.-H."/>
        </authorList>
    </citation>
    <scope>NUCLEOTIDE SEQUENCE [LARGE SCALE GENOMIC DNA]</scope>
    <source>
        <strain evidence="1 2">DHOD12</strain>
    </source>
</reference>
<dbReference type="RefSeq" id="WP_137332979.1">
    <property type="nucleotide sequence ID" value="NZ_CP040077.1"/>
</dbReference>
<dbReference type="Proteomes" id="UP000298656">
    <property type="component" value="Chromosome 1"/>
</dbReference>
<dbReference type="EMBL" id="CP040077">
    <property type="protein sequence ID" value="QCP50160.1"/>
    <property type="molecule type" value="Genomic_DNA"/>
</dbReference>
<proteinExistence type="predicted"/>
<dbReference type="KEGG" id="tvl:FAZ95_13815"/>
<evidence type="ECO:0000313" key="2">
    <source>
        <dbReference type="Proteomes" id="UP000298656"/>
    </source>
</evidence>
<keyword evidence="2" id="KW-1185">Reference proteome</keyword>
<gene>
    <name evidence="1" type="ORF">FAZ95_13815</name>
</gene>
<accession>A0A4V1EHG2</accession>
<protein>
    <submittedName>
        <fullName evidence="1">Uncharacterized protein</fullName>
    </submittedName>
</protein>
<organism evidence="1 2">
    <name type="scientific">Trinickia violacea</name>
    <dbReference type="NCBI Taxonomy" id="2571746"/>
    <lineage>
        <taxon>Bacteria</taxon>
        <taxon>Pseudomonadati</taxon>
        <taxon>Pseudomonadota</taxon>
        <taxon>Betaproteobacteria</taxon>
        <taxon>Burkholderiales</taxon>
        <taxon>Burkholderiaceae</taxon>
        <taxon>Trinickia</taxon>
    </lineage>
</organism>
<sequence length="212" mass="23580">MLIRSAIRQAIVTILSDPNTALQSGSCATGSTKALDRVLDSHSEPLQLLQTDVELPAISVYTDSEDGDFGAGMSMNFSSHVDLVVHIEMYASMGTDFDTEMLLDNMEEQVRRKVLWDDRLYRQPVLDEAGKPIGFNLLVQRISKYQSTRAMDSERQARIGLRRFSLTVHYVENCLPPEIVTGACLAPPQMSCVKAGVQLGKDLVQFNPKFPE</sequence>
<dbReference type="AlphaFoldDB" id="A0A4V1EHG2"/>
<evidence type="ECO:0000313" key="1">
    <source>
        <dbReference type="EMBL" id="QCP50160.1"/>
    </source>
</evidence>
<name>A0A4V1EHG2_9BURK</name>